<feature type="chain" id="PRO_5038384044" description="Ricin B lectin domain-containing protein" evidence="1">
    <location>
        <begin position="22"/>
        <end position="192"/>
    </location>
</feature>
<protein>
    <recommendedName>
        <fullName evidence="2">Ricin B lectin domain-containing protein</fullName>
    </recommendedName>
</protein>
<name>A0A841CU50_9PSEU</name>
<feature type="signal peptide" evidence="1">
    <location>
        <begin position="1"/>
        <end position="21"/>
    </location>
</feature>
<dbReference type="PROSITE" id="PS50231">
    <property type="entry name" value="RICIN_B_LECTIN"/>
    <property type="match status" value="1"/>
</dbReference>
<proteinExistence type="predicted"/>
<organism evidence="3 4">
    <name type="scientific">Saccharothrix tamanrassetensis</name>
    <dbReference type="NCBI Taxonomy" id="1051531"/>
    <lineage>
        <taxon>Bacteria</taxon>
        <taxon>Bacillati</taxon>
        <taxon>Actinomycetota</taxon>
        <taxon>Actinomycetes</taxon>
        <taxon>Pseudonocardiales</taxon>
        <taxon>Pseudonocardiaceae</taxon>
        <taxon>Saccharothrix</taxon>
    </lineage>
</organism>
<keyword evidence="4" id="KW-1185">Reference proteome</keyword>
<reference evidence="3 4" key="1">
    <citation type="submission" date="2020-08" db="EMBL/GenBank/DDBJ databases">
        <title>Genomic Encyclopedia of Type Strains, Phase III (KMG-III): the genomes of soil and plant-associated and newly described type strains.</title>
        <authorList>
            <person name="Whitman W."/>
        </authorList>
    </citation>
    <scope>NUCLEOTIDE SEQUENCE [LARGE SCALE GENOMIC DNA]</scope>
    <source>
        <strain evidence="3 4">CECT 8640</strain>
    </source>
</reference>
<dbReference type="SUPFAM" id="SSF50370">
    <property type="entry name" value="Ricin B-like lectins"/>
    <property type="match status" value="1"/>
</dbReference>
<dbReference type="InterPro" id="IPR035992">
    <property type="entry name" value="Ricin_B-like_lectins"/>
</dbReference>
<dbReference type="InterPro" id="IPR000772">
    <property type="entry name" value="Ricin_B_lectin"/>
</dbReference>
<comment type="caution">
    <text evidence="3">The sequence shown here is derived from an EMBL/GenBank/DDBJ whole genome shotgun (WGS) entry which is preliminary data.</text>
</comment>
<evidence type="ECO:0000313" key="4">
    <source>
        <dbReference type="Proteomes" id="UP000547510"/>
    </source>
</evidence>
<dbReference type="Proteomes" id="UP000547510">
    <property type="component" value="Unassembled WGS sequence"/>
</dbReference>
<dbReference type="CDD" id="cd23458">
    <property type="entry name" value="beta-trefoil_Ricin_AgaB34-like"/>
    <property type="match status" value="1"/>
</dbReference>
<dbReference type="EMBL" id="JACHJN010000012">
    <property type="protein sequence ID" value="MBB5959668.1"/>
    <property type="molecule type" value="Genomic_DNA"/>
</dbReference>
<dbReference type="Pfam" id="PF00652">
    <property type="entry name" value="Ricin_B_lectin"/>
    <property type="match status" value="1"/>
</dbReference>
<evidence type="ECO:0000259" key="2">
    <source>
        <dbReference type="SMART" id="SM00458"/>
    </source>
</evidence>
<evidence type="ECO:0000313" key="3">
    <source>
        <dbReference type="EMBL" id="MBB5959668.1"/>
    </source>
</evidence>
<gene>
    <name evidence="3" type="ORF">FHS29_006289</name>
</gene>
<evidence type="ECO:0000256" key="1">
    <source>
        <dbReference type="SAM" id="SignalP"/>
    </source>
</evidence>
<keyword evidence="1" id="KW-0732">Signal</keyword>
<sequence>MFVRRIIALVAMFAATLLAGATITTGSAAADGFTLAGPSGAEPAAQGTLYYNIKPAHTFKCLDIEGVSQATGAPAQQWDCLGFAQLNQQFTLRDAGGGAVYIVAQHSGKCLDVSGASQADGADVWQWDCIAGQPNQRWSIDYAGNGLYTIKALHSNKCLDIRGVGTANGAKAQQWTCLGNNQLNQRWVLVTT</sequence>
<dbReference type="Gene3D" id="2.80.10.50">
    <property type="match status" value="3"/>
</dbReference>
<feature type="domain" description="Ricin B lectin" evidence="2">
    <location>
        <begin position="47"/>
        <end position="190"/>
    </location>
</feature>
<dbReference type="AlphaFoldDB" id="A0A841CU50"/>
<accession>A0A841CU50</accession>
<dbReference type="RefSeq" id="WP_184696778.1">
    <property type="nucleotide sequence ID" value="NZ_JACHJN010000012.1"/>
</dbReference>
<dbReference type="SMART" id="SM00458">
    <property type="entry name" value="RICIN"/>
    <property type="match status" value="1"/>
</dbReference>